<evidence type="ECO:0000313" key="1">
    <source>
        <dbReference type="EMBL" id="MFC0202483.1"/>
    </source>
</evidence>
<organism evidence="1 2">
    <name type="scientific">Paracoccus rhizosphaerae</name>
    <dbReference type="NCBI Taxonomy" id="1133347"/>
    <lineage>
        <taxon>Bacteria</taxon>
        <taxon>Pseudomonadati</taxon>
        <taxon>Pseudomonadota</taxon>
        <taxon>Alphaproteobacteria</taxon>
        <taxon>Rhodobacterales</taxon>
        <taxon>Paracoccaceae</taxon>
        <taxon>Paracoccus</taxon>
    </lineage>
</organism>
<name>A0ABV6CP16_9RHOB</name>
<dbReference type="Gene3D" id="2.150.10.10">
    <property type="entry name" value="Serralysin-like metalloprotease, C-terminal"/>
    <property type="match status" value="1"/>
</dbReference>
<accession>A0ABV6CP16</accession>
<comment type="caution">
    <text evidence="1">The sequence shown here is derived from an EMBL/GenBank/DDBJ whole genome shotgun (WGS) entry which is preliminary data.</text>
</comment>
<evidence type="ECO:0008006" key="3">
    <source>
        <dbReference type="Google" id="ProtNLM"/>
    </source>
</evidence>
<dbReference type="Proteomes" id="UP001589795">
    <property type="component" value="Unassembled WGS sequence"/>
</dbReference>
<gene>
    <name evidence="1" type="ORF">ACFFIZ_19765</name>
</gene>
<dbReference type="SUPFAM" id="SSF51120">
    <property type="entry name" value="beta-Roll"/>
    <property type="match status" value="1"/>
</dbReference>
<sequence length="948" mass="100166">MREDEVKVLDMCVDDAIKSVISAGVVYPSNTAAAQLAVPGGAGLAKMKRPVMTLILDGAEFQREELHAQVVGLGILNRDNGQLFHEGPSTPAGGDSVMPGNVVAPPVTAPGQGAGAQTRLEQTPDGEMSGAYLAGSDSRQGGAFAGSRAADLPGFSAADTVAQDGHAEARLTAAAGNRPLPVRAEAVGTSAGQTGASQVGAGGIEINIPAAEGRIVGTGASDHLVGGIGTEIMFGGNGDDVINGRGGRSLLTKGDVEDTFVSLPQDVGTVSGPGPIIDFCALDRIGLSDFGLYLAKGDAFGGTPGELLIRNVGSAVSLIGDLDGVGRQDFTIFATGGSADNSDQIILAGNVDGGAPVDPDPTNPAPIDLTPPAVVNPEILTNPSVGVGLNGVTDWTSQMPFIDIFKTSRPWVGHLEGQWGGATKEQIEAVSDADGYLTELPAGVTHVSALLLTELPAEMTSMSGRYRLAYHGHGDITINHASNVVYGDGEIWFDYEPRGNNLISIDITGINGSDYVRDISVVQEKNISAFEEGRIFNPDWIKLIDDMRSLRFMDWQATNNSAQTEWSDRANVSDATWGSEAGVPLEIMVQLANETGTDPWFNIPHLATEDYIRNFVTYVKDYLDPDLKPYFEYSNEVWNWGFGQAHWAHQEGQKLWPGVGDAWVQFYGMKAAEMAQVIDEIYGPNANALVNKVISTQTGWRGLEAGVLEAPNAVAGGSAQPASLFNYYGVTGYFDGALGREKAPTVLEWVSDSKSAAMTAGNALGLSGAVLSDYVEQHKYDQAISLAVDELRDGSTTGDPDGSIASLMETFAYHKAVADAYGLDMVMYEGGTHVVGVGEWSSNQELADFFVALNQSDAMGGLYLELMNGWKDAGGTLFNAFVDVGKHGIYGSWGALQHLDDQSERWDAIVEFNENNPGWWQDRGDGDFIGTREITASSGNAGEGFGSK</sequence>
<evidence type="ECO:0000313" key="2">
    <source>
        <dbReference type="Proteomes" id="UP001589795"/>
    </source>
</evidence>
<keyword evidence="2" id="KW-1185">Reference proteome</keyword>
<reference evidence="1 2" key="1">
    <citation type="submission" date="2024-09" db="EMBL/GenBank/DDBJ databases">
        <authorList>
            <person name="Sun Q."/>
            <person name="Mori K."/>
        </authorList>
    </citation>
    <scope>NUCLEOTIDE SEQUENCE [LARGE SCALE GENOMIC DNA]</scope>
    <source>
        <strain evidence="1 2">CCM 7904</strain>
    </source>
</reference>
<dbReference type="EMBL" id="JBHLWQ010000191">
    <property type="protein sequence ID" value="MFC0202483.1"/>
    <property type="molecule type" value="Genomic_DNA"/>
</dbReference>
<protein>
    <recommendedName>
        <fullName evidence="3">Hemolysin-type calcium-binding repeat-containing protein</fullName>
    </recommendedName>
</protein>
<proteinExistence type="predicted"/>
<dbReference type="InterPro" id="IPR011049">
    <property type="entry name" value="Serralysin-like_metalloprot_C"/>
</dbReference>